<evidence type="ECO:0000313" key="1">
    <source>
        <dbReference type="EMBL" id="XHV10735.1"/>
    </source>
</evidence>
<proteinExistence type="predicted"/>
<sequence>MKALTFARAASNWAARRGEMAARMIGKSVKGSSFRCRRMCIYTPLRRLSTL</sequence>
<organism evidence="1">
    <name type="scientific">Caulobacter phage BL57</name>
    <dbReference type="NCBI Taxonomy" id="3348355"/>
    <lineage>
        <taxon>Viruses</taxon>
    </lineage>
</organism>
<gene>
    <name evidence="1" type="ORF">BL57_263c</name>
</gene>
<reference evidence="1" key="1">
    <citation type="submission" date="2024-10" db="EMBL/GenBank/DDBJ databases">
        <title>Genetic diversity among independent isolates of the Dolichocephalovirinae subfamily.</title>
        <authorList>
            <person name="Ely B."/>
            <person name="Thomas Q."/>
            <person name="Mohammadi T."/>
        </authorList>
    </citation>
    <scope>NUCLEOTIDE SEQUENCE</scope>
</reference>
<accession>A0AB74UNI4</accession>
<name>A0AB74UNI4_9VIRU</name>
<dbReference type="EMBL" id="PQ287320">
    <property type="protein sequence ID" value="XHV10735.1"/>
    <property type="molecule type" value="Genomic_DNA"/>
</dbReference>
<protein>
    <submittedName>
        <fullName evidence="1">Uncharacterized protein</fullName>
    </submittedName>
</protein>